<proteinExistence type="evidence at transcript level"/>
<evidence type="ECO:0000313" key="2">
    <source>
        <dbReference type="EMBL" id="JAC94352.1"/>
    </source>
</evidence>
<keyword evidence="1" id="KW-1133">Transmembrane helix</keyword>
<name>A0A090XBJ3_IXORI</name>
<dbReference type="EMBL" id="GBIH01000358">
    <property type="protein sequence ID" value="JAC94352.1"/>
    <property type="molecule type" value="mRNA"/>
</dbReference>
<reference evidence="2" key="1">
    <citation type="journal article" date="2015" name="PLoS Negl. Trop. Dis.">
        <title>Deep Sequencing Analysis of the Ixodes ricinus Haemocytome.</title>
        <authorList>
            <person name="Kotsyfakis M."/>
            <person name="Kopacek P."/>
            <person name="Franta Z."/>
            <person name="Pedra J.H."/>
            <person name="Ribeiro J.M."/>
        </authorList>
    </citation>
    <scope>NUCLEOTIDE SEQUENCE</scope>
</reference>
<keyword evidence="1" id="KW-0472">Membrane</keyword>
<protein>
    <submittedName>
        <fullName evidence="2">Putative conserved plasma membrane protein</fullName>
    </submittedName>
</protein>
<keyword evidence="1" id="KW-0812">Transmembrane</keyword>
<evidence type="ECO:0000256" key="1">
    <source>
        <dbReference type="SAM" id="Phobius"/>
    </source>
</evidence>
<accession>A0A090XBJ3</accession>
<feature type="transmembrane region" description="Helical" evidence="1">
    <location>
        <begin position="88"/>
        <end position="108"/>
    </location>
</feature>
<dbReference type="AlphaFoldDB" id="A0A090XBJ3"/>
<organism evidence="2">
    <name type="scientific">Ixodes ricinus</name>
    <name type="common">Common tick</name>
    <name type="synonym">Acarus ricinus</name>
    <dbReference type="NCBI Taxonomy" id="34613"/>
    <lineage>
        <taxon>Eukaryota</taxon>
        <taxon>Metazoa</taxon>
        <taxon>Ecdysozoa</taxon>
        <taxon>Arthropoda</taxon>
        <taxon>Chelicerata</taxon>
        <taxon>Arachnida</taxon>
        <taxon>Acari</taxon>
        <taxon>Parasitiformes</taxon>
        <taxon>Ixodida</taxon>
        <taxon>Ixodoidea</taxon>
        <taxon>Ixodidae</taxon>
        <taxon>Ixodinae</taxon>
        <taxon>Ixodes</taxon>
    </lineage>
</organism>
<sequence length="114" mass="12899">MSETKDNVRGQQRRYNKSSYIGSNISIEHVLTDMQMARRFFSLNNARGVSKISLFFACRASLTLCRLPYSRATFCIRNRRRRMGHTDLLVASSLELVAPAPACASFAYTATELL</sequence>